<reference evidence="1" key="1">
    <citation type="submission" date="2012-01" db="EMBL/GenBank/DDBJ databases">
        <authorList>
            <person name="Summers A.O."/>
            <person name="Wireman J."/>
        </authorList>
    </citation>
    <scope>NUCLEOTIDE SEQUENCE</scope>
    <source>
        <strain evidence="1">14</strain>
        <plasmid evidence="1">p14-120</plasmid>
    </source>
</reference>
<dbReference type="AlphaFoldDB" id="I3W392"/>
<evidence type="ECO:0000313" key="1">
    <source>
        <dbReference type="EMBL" id="AFK90069.1"/>
    </source>
</evidence>
<proteinExistence type="predicted"/>
<dbReference type="Pfam" id="PF06952">
    <property type="entry name" value="PsiA"/>
    <property type="match status" value="1"/>
</dbReference>
<geneLocation type="plasmid" evidence="1">
    <name>p14-120</name>
</geneLocation>
<name>I3W392_9ENTR</name>
<accession>I3W392</accession>
<sequence>MIPANLSLVPLSHERRAVMQAIAEVEAKYERGIGVAEFPWARTFFRILNGSKRVTVKDIGWFSPGLTAQSLRGIDILHALKDVDSCYVQAVA</sequence>
<dbReference type="EMBL" id="JQ418538">
    <property type="protein sequence ID" value="AFK90069.1"/>
    <property type="molecule type" value="Genomic_DNA"/>
</dbReference>
<dbReference type="InterPro" id="IPR009713">
    <property type="entry name" value="Uncharacterised_PsiA"/>
</dbReference>
<protein>
    <submittedName>
        <fullName evidence="1">PsiA protein</fullName>
    </submittedName>
</protein>
<organism evidence="1">
    <name type="scientific">Salmonella sp. 14</name>
    <dbReference type="NCBI Taxonomy" id="1179812"/>
    <lineage>
        <taxon>Bacteria</taxon>
        <taxon>Pseudomonadati</taxon>
        <taxon>Pseudomonadota</taxon>
        <taxon>Gammaproteobacteria</taxon>
        <taxon>Enterobacterales</taxon>
        <taxon>Enterobacteriaceae</taxon>
        <taxon>Salmonella</taxon>
    </lineage>
</organism>
<keyword evidence="1" id="KW-0614">Plasmid</keyword>